<dbReference type="EC" id="3.6.1.23" evidence="5"/>
<evidence type="ECO:0000256" key="1">
    <source>
        <dbReference type="ARBA" id="ARBA00006581"/>
    </source>
</evidence>
<reference evidence="7" key="1">
    <citation type="submission" date="2021-01" db="EMBL/GenBank/DDBJ databases">
        <title>Genome public.</title>
        <authorList>
            <person name="Liu C."/>
            <person name="Sun Q."/>
        </authorList>
    </citation>
    <scope>NUCLEOTIDE SEQUENCE</scope>
    <source>
        <strain evidence="7">M6</strain>
    </source>
</reference>
<keyword evidence="8" id="KW-1185">Reference proteome</keyword>
<dbReference type="InterPro" id="IPR029054">
    <property type="entry name" value="dUTPase-like"/>
</dbReference>
<protein>
    <recommendedName>
        <fullName evidence="5">Deoxyuridine 5'-triphosphate nucleotidohydrolase</fullName>
        <shortName evidence="5">dUTPase</shortName>
        <ecNumber evidence="5">3.6.1.23</ecNumber>
    </recommendedName>
    <alternativeName>
        <fullName evidence="5">dUTP pyrophosphatase</fullName>
    </alternativeName>
</protein>
<evidence type="ECO:0000313" key="7">
    <source>
        <dbReference type="EMBL" id="MBK6088906.1"/>
    </source>
</evidence>
<keyword evidence="3 5" id="KW-0546">Nucleotide metabolism</keyword>
<comment type="caution">
    <text evidence="7">The sequence shown here is derived from an EMBL/GenBank/DDBJ whole genome shotgun (WGS) entry which is preliminary data.</text>
</comment>
<dbReference type="CDD" id="cd07557">
    <property type="entry name" value="trimeric_dUTPase"/>
    <property type="match status" value="1"/>
</dbReference>
<dbReference type="GO" id="GO:0006226">
    <property type="term" value="P:dUMP biosynthetic process"/>
    <property type="evidence" value="ECO:0007669"/>
    <property type="project" value="UniProtKB-UniRule"/>
</dbReference>
<dbReference type="Proteomes" id="UP000633365">
    <property type="component" value="Unassembled WGS sequence"/>
</dbReference>
<dbReference type="EMBL" id="JAEQMG010000098">
    <property type="protein sequence ID" value="MBK6088906.1"/>
    <property type="molecule type" value="Genomic_DNA"/>
</dbReference>
<evidence type="ECO:0000313" key="8">
    <source>
        <dbReference type="Proteomes" id="UP000633365"/>
    </source>
</evidence>
<keyword evidence="2 5" id="KW-0378">Hydrolase</keyword>
<comment type="caution">
    <text evidence="5">Lacks conserved residue(s) required for the propagation of feature annotation.</text>
</comment>
<feature type="binding site" evidence="5">
    <location>
        <begin position="83"/>
        <end position="85"/>
    </location>
    <ligand>
        <name>substrate</name>
    </ligand>
</feature>
<evidence type="ECO:0000259" key="6">
    <source>
        <dbReference type="Pfam" id="PF00692"/>
    </source>
</evidence>
<dbReference type="GO" id="GO:0046081">
    <property type="term" value="P:dUTP catabolic process"/>
    <property type="evidence" value="ECO:0007669"/>
    <property type="project" value="InterPro"/>
</dbReference>
<comment type="pathway">
    <text evidence="5">Pyrimidine metabolism; dUMP biosynthesis; dUMP from dCTP (dUTP route): step 2/2.</text>
</comment>
<sequence length="147" mass="15814">MSILKIKKLRENAEIPFRATLGAAGMDLYACIPESVTIEPHEIRLIPTGIAIELESADYVAYIFARSGLAIKHGIAPANCVGVIDSDYRGEVCVGLVNQTEQSFTIDPNERIAQLVISPVVLPEIKVVDELSDTDRGSGGFGSTGKR</sequence>
<dbReference type="PANTHER" id="PTHR11241">
    <property type="entry name" value="DEOXYURIDINE 5'-TRIPHOSPHATE NUCLEOTIDOHYDROLASE"/>
    <property type="match status" value="1"/>
</dbReference>
<feature type="domain" description="dUTPase-like" evidence="6">
    <location>
        <begin position="12"/>
        <end position="145"/>
    </location>
</feature>
<evidence type="ECO:0000256" key="4">
    <source>
        <dbReference type="ARBA" id="ARBA00047686"/>
    </source>
</evidence>
<comment type="catalytic activity">
    <reaction evidence="4 5">
        <text>dUTP + H2O = dUMP + diphosphate + H(+)</text>
        <dbReference type="Rhea" id="RHEA:10248"/>
        <dbReference type="ChEBI" id="CHEBI:15377"/>
        <dbReference type="ChEBI" id="CHEBI:15378"/>
        <dbReference type="ChEBI" id="CHEBI:33019"/>
        <dbReference type="ChEBI" id="CHEBI:61555"/>
        <dbReference type="ChEBI" id="CHEBI:246422"/>
        <dbReference type="EC" id="3.6.1.23"/>
    </reaction>
</comment>
<dbReference type="HAMAP" id="MF_00116">
    <property type="entry name" value="dUTPase_bact"/>
    <property type="match status" value="1"/>
</dbReference>
<dbReference type="GO" id="GO:0004170">
    <property type="term" value="F:dUTP diphosphatase activity"/>
    <property type="evidence" value="ECO:0007669"/>
    <property type="project" value="UniProtKB-UniRule"/>
</dbReference>
<feature type="binding site" evidence="5">
    <location>
        <begin position="66"/>
        <end position="68"/>
    </location>
    <ligand>
        <name>substrate</name>
    </ligand>
</feature>
<keyword evidence="5" id="KW-0460">Magnesium</keyword>
<dbReference type="SUPFAM" id="SSF51283">
    <property type="entry name" value="dUTPase-like"/>
    <property type="match status" value="1"/>
</dbReference>
<dbReference type="InterPro" id="IPR033704">
    <property type="entry name" value="dUTPase_trimeric"/>
</dbReference>
<proteinExistence type="inferred from homology"/>
<dbReference type="Pfam" id="PF00692">
    <property type="entry name" value="dUTPase"/>
    <property type="match status" value="1"/>
</dbReference>
<comment type="cofactor">
    <cofactor evidence="5">
        <name>Mg(2+)</name>
        <dbReference type="ChEBI" id="CHEBI:18420"/>
    </cofactor>
</comment>
<keyword evidence="5" id="KW-0479">Metal-binding</keyword>
<dbReference type="GO" id="GO:0000287">
    <property type="term" value="F:magnesium ion binding"/>
    <property type="evidence" value="ECO:0007669"/>
    <property type="project" value="UniProtKB-UniRule"/>
</dbReference>
<evidence type="ECO:0000256" key="2">
    <source>
        <dbReference type="ARBA" id="ARBA00022801"/>
    </source>
</evidence>
<evidence type="ECO:0000256" key="5">
    <source>
        <dbReference type="HAMAP-Rule" id="MF_00116"/>
    </source>
</evidence>
<dbReference type="Gene3D" id="2.70.40.10">
    <property type="match status" value="1"/>
</dbReference>
<dbReference type="NCBIfam" id="NF001862">
    <property type="entry name" value="PRK00601.1"/>
    <property type="match status" value="1"/>
</dbReference>
<dbReference type="AlphaFoldDB" id="A0A935C1X2"/>
<name>A0A935C1X2_9FIRM</name>
<dbReference type="NCBIfam" id="TIGR00576">
    <property type="entry name" value="dut"/>
    <property type="match status" value="1"/>
</dbReference>
<accession>A0A935C1X2</accession>
<gene>
    <name evidence="5 7" type="primary">dut</name>
    <name evidence="7" type="ORF">JKK62_09655</name>
</gene>
<dbReference type="InterPro" id="IPR036157">
    <property type="entry name" value="dUTPase-like_sf"/>
</dbReference>
<evidence type="ECO:0000256" key="3">
    <source>
        <dbReference type="ARBA" id="ARBA00023080"/>
    </source>
</evidence>
<dbReference type="InterPro" id="IPR008181">
    <property type="entry name" value="dUTPase"/>
</dbReference>
<comment type="similarity">
    <text evidence="1 5">Belongs to the dUTPase family.</text>
</comment>
<dbReference type="RefSeq" id="WP_201427718.1">
    <property type="nucleotide sequence ID" value="NZ_JAEQMG010000098.1"/>
</dbReference>
<organism evidence="7 8">
    <name type="scientific">Ruminococcus difficilis</name>
    <dbReference type="NCBI Taxonomy" id="2763069"/>
    <lineage>
        <taxon>Bacteria</taxon>
        <taxon>Bacillati</taxon>
        <taxon>Bacillota</taxon>
        <taxon>Clostridia</taxon>
        <taxon>Eubacteriales</taxon>
        <taxon>Oscillospiraceae</taxon>
        <taxon>Ruminococcus</taxon>
    </lineage>
</organism>
<feature type="binding site" evidence="5">
    <location>
        <position position="79"/>
    </location>
    <ligand>
        <name>substrate</name>
    </ligand>
</feature>
<dbReference type="PANTHER" id="PTHR11241:SF0">
    <property type="entry name" value="DEOXYURIDINE 5'-TRIPHOSPHATE NUCLEOTIDOHYDROLASE"/>
    <property type="match status" value="1"/>
</dbReference>
<comment type="function">
    <text evidence="5">This enzyme is involved in nucleotide metabolism: it produces dUMP, the immediate precursor of thymidine nucleotides and it decreases the intracellular concentration of dUTP so that uracil cannot be incorporated into DNA.</text>
</comment>